<dbReference type="InterPro" id="IPR036866">
    <property type="entry name" value="RibonucZ/Hydroxyglut_hydro"/>
</dbReference>
<feature type="transmembrane region" description="Helical" evidence="6">
    <location>
        <begin position="202"/>
        <end position="222"/>
    </location>
</feature>
<dbReference type="InterPro" id="IPR035681">
    <property type="entry name" value="ComA-like_MBL"/>
</dbReference>
<comment type="subcellular location">
    <subcellularLocation>
        <location evidence="1">Cell membrane</location>
        <topology evidence="1">Multi-pass membrane protein</topology>
    </subcellularLocation>
</comment>
<sequence length="592" mass="61552">ARAAIAACVAALYSAMCGFAPSVLRAAWMGGAALLADAAGRPSSGRRALWLSALVLIAWSPALACDLGFQFSFLATWGLLSMSPLLADRLRSWLGVPHEAAMPAGIFRSPGDLIRGNKRARAFGVMVRWRFVFMSLAIDLAVTPLAPLIWCTPLQLLHFAKLSAWSLPANWLADGIVIYLTYAGFAITAAGMIWSPLAFPGPWLLGVPLAILDFALRLLHGLPGAVITLPPPPTWSVAWAYVALCAWQALRMPALRQALPFSAGLRAGSFLSAFAALAIGAHAAAAPSGRLEVVFLDVGQGDAILVRGPRGSCAIVDAGPGGQDRGVTSGAGNGAASGAASGAANGAVGGAAIGEVTVAMTATMSGWNSGSAIVVPAMRHMGCRKLDLVALTHPHGDHMGGMAGILGKVPVHEVWDAGQSMDSKPYGAFLMGVLAADLPLVVPGPAHSRLLDGVRWSVLAPSHPQFSGTRSDCNNDSLVIGLEWGVTRILLAGDLESEGEHRLLRSAPAAALRADVLKVPHHGSRFGSTPEFLVAVRPRASVVSAGRQNAFGHPAPAVLARLADYGPIYRTDRHGAVALLASASTWSIQPFF</sequence>
<evidence type="ECO:0000256" key="5">
    <source>
        <dbReference type="ARBA" id="ARBA00023136"/>
    </source>
</evidence>
<dbReference type="CDD" id="cd07731">
    <property type="entry name" value="ComA-like_MBL-fold"/>
    <property type="match status" value="1"/>
</dbReference>
<dbReference type="InterPro" id="IPR001279">
    <property type="entry name" value="Metallo-B-lactamas"/>
</dbReference>
<evidence type="ECO:0000313" key="8">
    <source>
        <dbReference type="EMBL" id="MBM3274713.1"/>
    </source>
</evidence>
<dbReference type="Proteomes" id="UP000703893">
    <property type="component" value="Unassembled WGS sequence"/>
</dbReference>
<dbReference type="Pfam" id="PF03772">
    <property type="entry name" value="Competence"/>
    <property type="match status" value="1"/>
</dbReference>
<evidence type="ECO:0000256" key="6">
    <source>
        <dbReference type="SAM" id="Phobius"/>
    </source>
</evidence>
<feature type="domain" description="Metallo-beta-lactamase" evidence="7">
    <location>
        <begin position="300"/>
        <end position="547"/>
    </location>
</feature>
<organism evidence="8 9">
    <name type="scientific">Candidatus Tanganyikabacteria bacterium</name>
    <dbReference type="NCBI Taxonomy" id="2961651"/>
    <lineage>
        <taxon>Bacteria</taxon>
        <taxon>Bacillati</taxon>
        <taxon>Candidatus Sericytochromatia</taxon>
        <taxon>Candidatus Tanganyikabacteria</taxon>
    </lineage>
</organism>
<evidence type="ECO:0000256" key="1">
    <source>
        <dbReference type="ARBA" id="ARBA00004651"/>
    </source>
</evidence>
<keyword evidence="3 6" id="KW-0812">Transmembrane</keyword>
<feature type="transmembrane region" description="Helical" evidence="6">
    <location>
        <begin position="131"/>
        <end position="156"/>
    </location>
</feature>
<comment type="caution">
    <text evidence="8">The sequence shown here is derived from an EMBL/GenBank/DDBJ whole genome shotgun (WGS) entry which is preliminary data.</text>
</comment>
<proteinExistence type="predicted"/>
<keyword evidence="2" id="KW-1003">Cell membrane</keyword>
<dbReference type="SUPFAM" id="SSF56281">
    <property type="entry name" value="Metallo-hydrolase/oxidoreductase"/>
    <property type="match status" value="1"/>
</dbReference>
<dbReference type="PANTHER" id="PTHR30619:SF1">
    <property type="entry name" value="RECOMBINATION PROTEIN 2"/>
    <property type="match status" value="1"/>
</dbReference>
<dbReference type="EMBL" id="VGJX01000303">
    <property type="protein sequence ID" value="MBM3274713.1"/>
    <property type="molecule type" value="Genomic_DNA"/>
</dbReference>
<feature type="transmembrane region" description="Helical" evidence="6">
    <location>
        <begin position="234"/>
        <end position="251"/>
    </location>
</feature>
<feature type="non-terminal residue" evidence="8">
    <location>
        <position position="1"/>
    </location>
</feature>
<evidence type="ECO:0000313" key="9">
    <source>
        <dbReference type="Proteomes" id="UP000703893"/>
    </source>
</evidence>
<dbReference type="SMART" id="SM00849">
    <property type="entry name" value="Lactamase_B"/>
    <property type="match status" value="1"/>
</dbReference>
<reference evidence="8 9" key="1">
    <citation type="submission" date="2019-03" db="EMBL/GenBank/DDBJ databases">
        <title>Lake Tanganyika Metagenome-Assembled Genomes (MAGs).</title>
        <authorList>
            <person name="Tran P."/>
        </authorList>
    </citation>
    <scope>NUCLEOTIDE SEQUENCE [LARGE SCALE GENOMIC DNA]</scope>
    <source>
        <strain evidence="8">K_DeepCast_65m_m2_236</strain>
    </source>
</reference>
<dbReference type="AlphaFoldDB" id="A0A938BMW7"/>
<keyword evidence="4 6" id="KW-1133">Transmembrane helix</keyword>
<keyword evidence="5 6" id="KW-0472">Membrane</keyword>
<evidence type="ECO:0000259" key="7">
    <source>
        <dbReference type="SMART" id="SM00849"/>
    </source>
</evidence>
<feature type="transmembrane region" description="Helical" evidence="6">
    <location>
        <begin position="263"/>
        <end position="285"/>
    </location>
</feature>
<accession>A0A938BMW7</accession>
<dbReference type="Gene3D" id="3.60.15.10">
    <property type="entry name" value="Ribonuclease Z/Hydroxyacylglutathione hydrolase-like"/>
    <property type="match status" value="1"/>
</dbReference>
<evidence type="ECO:0000256" key="3">
    <source>
        <dbReference type="ARBA" id="ARBA00022692"/>
    </source>
</evidence>
<dbReference type="InterPro" id="IPR052159">
    <property type="entry name" value="Competence_DNA_uptake"/>
</dbReference>
<feature type="transmembrane region" description="Helical" evidence="6">
    <location>
        <begin position="50"/>
        <end position="80"/>
    </location>
</feature>
<gene>
    <name evidence="8" type="ORF">FJZ00_06150</name>
</gene>
<protein>
    <submittedName>
        <fullName evidence="8">ComEC/Rec2 family competence protein</fullName>
    </submittedName>
</protein>
<dbReference type="PANTHER" id="PTHR30619">
    <property type="entry name" value="DNA INTERNALIZATION/COMPETENCE PROTEIN COMEC/REC2"/>
    <property type="match status" value="1"/>
</dbReference>
<dbReference type="Pfam" id="PF00753">
    <property type="entry name" value="Lactamase_B"/>
    <property type="match status" value="1"/>
</dbReference>
<dbReference type="GO" id="GO:0005886">
    <property type="term" value="C:plasma membrane"/>
    <property type="evidence" value="ECO:0007669"/>
    <property type="project" value="UniProtKB-SubCell"/>
</dbReference>
<name>A0A938BMW7_9BACT</name>
<dbReference type="NCBIfam" id="TIGR00360">
    <property type="entry name" value="ComEC_N-term"/>
    <property type="match status" value="1"/>
</dbReference>
<evidence type="ECO:0000256" key="2">
    <source>
        <dbReference type="ARBA" id="ARBA00022475"/>
    </source>
</evidence>
<evidence type="ECO:0000256" key="4">
    <source>
        <dbReference type="ARBA" id="ARBA00022989"/>
    </source>
</evidence>
<dbReference type="InterPro" id="IPR004477">
    <property type="entry name" value="ComEC_N"/>
</dbReference>